<protein>
    <submittedName>
        <fullName evidence="2">CopG family transcriptional regulator</fullName>
    </submittedName>
</protein>
<dbReference type="InterPro" id="IPR002145">
    <property type="entry name" value="CopG"/>
</dbReference>
<name>A0ABV9EMM3_9ACTN</name>
<organism evidence="2 3">
    <name type="scientific">Sphaerisporangium corydalis</name>
    <dbReference type="NCBI Taxonomy" id="1441875"/>
    <lineage>
        <taxon>Bacteria</taxon>
        <taxon>Bacillati</taxon>
        <taxon>Actinomycetota</taxon>
        <taxon>Actinomycetes</taxon>
        <taxon>Streptosporangiales</taxon>
        <taxon>Streptosporangiaceae</taxon>
        <taxon>Sphaerisporangium</taxon>
    </lineage>
</organism>
<feature type="domain" description="Ribbon-helix-helix protein CopG" evidence="1">
    <location>
        <begin position="4"/>
        <end position="39"/>
    </location>
</feature>
<evidence type="ECO:0000313" key="2">
    <source>
        <dbReference type="EMBL" id="MFC4590378.1"/>
    </source>
</evidence>
<dbReference type="CDD" id="cd21631">
    <property type="entry name" value="RHH_CopG_NikR-like"/>
    <property type="match status" value="1"/>
</dbReference>
<dbReference type="RefSeq" id="WP_262844129.1">
    <property type="nucleotide sequence ID" value="NZ_JANZYP010000025.1"/>
</dbReference>
<dbReference type="Proteomes" id="UP001595891">
    <property type="component" value="Unassembled WGS sequence"/>
</dbReference>
<reference evidence="3" key="1">
    <citation type="journal article" date="2019" name="Int. J. Syst. Evol. Microbiol.">
        <title>The Global Catalogue of Microorganisms (GCM) 10K type strain sequencing project: providing services to taxonomists for standard genome sequencing and annotation.</title>
        <authorList>
            <consortium name="The Broad Institute Genomics Platform"/>
            <consortium name="The Broad Institute Genome Sequencing Center for Infectious Disease"/>
            <person name="Wu L."/>
            <person name="Ma J."/>
        </authorList>
    </citation>
    <scope>NUCLEOTIDE SEQUENCE [LARGE SCALE GENOMIC DNA]</scope>
    <source>
        <strain evidence="3">CCUG 49560</strain>
    </source>
</reference>
<accession>A0ABV9EMM3</accession>
<dbReference type="Pfam" id="PF01402">
    <property type="entry name" value="RHH_1"/>
    <property type="match status" value="1"/>
</dbReference>
<dbReference type="EMBL" id="JBHSFN010000022">
    <property type="protein sequence ID" value="MFC4590378.1"/>
    <property type="molecule type" value="Genomic_DNA"/>
</dbReference>
<sequence>MSMRRTSVYADQDDLALIREAARRRGVPQAEIIRVGIRLAAMAGRVWDDEPFAWPSFEGSGEPVTREEIPAAIEGPHSVRAVR</sequence>
<keyword evidence="3" id="KW-1185">Reference proteome</keyword>
<proteinExistence type="predicted"/>
<gene>
    <name evidence="2" type="ORF">ACFO8L_30090</name>
</gene>
<comment type="caution">
    <text evidence="2">The sequence shown here is derived from an EMBL/GenBank/DDBJ whole genome shotgun (WGS) entry which is preliminary data.</text>
</comment>
<evidence type="ECO:0000259" key="1">
    <source>
        <dbReference type="Pfam" id="PF01402"/>
    </source>
</evidence>
<evidence type="ECO:0000313" key="3">
    <source>
        <dbReference type="Proteomes" id="UP001595891"/>
    </source>
</evidence>